<reference evidence="1 2" key="1">
    <citation type="journal article" date="2016" name="Sci. Rep.">
        <title>Peltaster fructicola genome reveals evolution from an invasive phytopathogen to an ectophytic parasite.</title>
        <authorList>
            <person name="Xu C."/>
            <person name="Chen H."/>
            <person name="Gleason M.L."/>
            <person name="Xu J.R."/>
            <person name="Liu H."/>
            <person name="Zhang R."/>
            <person name="Sun G."/>
        </authorList>
    </citation>
    <scope>NUCLEOTIDE SEQUENCE [LARGE SCALE GENOMIC DNA]</scope>
    <source>
        <strain evidence="1 2">LNHT1506</strain>
    </source>
</reference>
<protein>
    <submittedName>
        <fullName evidence="1">Uncharacterized protein</fullName>
    </submittedName>
</protein>
<proteinExistence type="predicted"/>
<name>A0A6H0XYQ5_9PEZI</name>
<dbReference type="Proteomes" id="UP000503462">
    <property type="component" value="Chromosome 3"/>
</dbReference>
<dbReference type="AlphaFoldDB" id="A0A6H0XYQ5"/>
<gene>
    <name evidence="1" type="ORF">AMS68_005266</name>
</gene>
<evidence type="ECO:0000313" key="1">
    <source>
        <dbReference type="EMBL" id="QIW99748.1"/>
    </source>
</evidence>
<sequence>MGAAPSSLAPYGAQIALINTDLACVRQSPFASGSGPTSQNITASITAPLAGGSGQQVYFSDLAGSLTIPDDLVQLAQGVDTSYYQISYTATFDTTNEPDARALSQSAWEVSGSVWKPSSDPNVPIPADSSVYMPLGPVILGAKGTVTDFRLANLTYAFNFANSLKQSTSSPFIVTCGRTQILGDNYARYIIASTAVDDSPVSTTPLAPANGIPGSFPPTGYREKSMNANLNISCSGLITGNNYTFTVTGTGPAVSSTGTAFQLHNWKHVFTYGSRLWGLFMTRGIHSLVIDTGKQANGQDLSPALGLNLDNASPSQIDIARQFVPSDPGTTSPLSSGIFANVTDYDHDNATFPLPPTGDLTLGPITTGDAYKVISASVSNLQGNLHIYSFERSVDLGRFGVQCTVRANALFRAGISA</sequence>
<evidence type="ECO:0000313" key="2">
    <source>
        <dbReference type="Proteomes" id="UP000503462"/>
    </source>
</evidence>
<dbReference type="EMBL" id="CP051141">
    <property type="protein sequence ID" value="QIW99748.1"/>
    <property type="molecule type" value="Genomic_DNA"/>
</dbReference>
<keyword evidence="2" id="KW-1185">Reference proteome</keyword>
<accession>A0A6H0XYQ5</accession>
<organism evidence="1 2">
    <name type="scientific">Peltaster fructicola</name>
    <dbReference type="NCBI Taxonomy" id="286661"/>
    <lineage>
        <taxon>Eukaryota</taxon>
        <taxon>Fungi</taxon>
        <taxon>Dikarya</taxon>
        <taxon>Ascomycota</taxon>
        <taxon>Pezizomycotina</taxon>
        <taxon>Dothideomycetes</taxon>
        <taxon>Dothideomycetes incertae sedis</taxon>
        <taxon>Peltaster</taxon>
    </lineage>
</organism>